<reference evidence="2 3" key="1">
    <citation type="submission" date="2016-03" db="EMBL/GenBank/DDBJ databases">
        <title>Choanephora cucurbitarum.</title>
        <authorList>
            <person name="Min B."/>
            <person name="Park H."/>
            <person name="Park J.-H."/>
            <person name="Shin H.-D."/>
            <person name="Choi I.-G."/>
        </authorList>
    </citation>
    <scope>NUCLEOTIDE SEQUENCE [LARGE SCALE GENOMIC DNA]</scope>
    <source>
        <strain evidence="2 3">KUS-F28377</strain>
    </source>
</reference>
<evidence type="ECO:0000259" key="1">
    <source>
        <dbReference type="Pfam" id="PF03190"/>
    </source>
</evidence>
<dbReference type="Gene3D" id="1.50.10.10">
    <property type="match status" value="1"/>
</dbReference>
<organism evidence="2 3">
    <name type="scientific">Choanephora cucurbitarum</name>
    <dbReference type="NCBI Taxonomy" id="101091"/>
    <lineage>
        <taxon>Eukaryota</taxon>
        <taxon>Fungi</taxon>
        <taxon>Fungi incertae sedis</taxon>
        <taxon>Mucoromycota</taxon>
        <taxon>Mucoromycotina</taxon>
        <taxon>Mucoromycetes</taxon>
        <taxon>Mucorales</taxon>
        <taxon>Mucorineae</taxon>
        <taxon>Choanephoraceae</taxon>
        <taxon>Choanephoroideae</taxon>
        <taxon>Choanephora</taxon>
    </lineage>
</organism>
<accession>A0A1C7NJN0</accession>
<evidence type="ECO:0000313" key="3">
    <source>
        <dbReference type="Proteomes" id="UP000093000"/>
    </source>
</evidence>
<dbReference type="Proteomes" id="UP000093000">
    <property type="component" value="Unassembled WGS sequence"/>
</dbReference>
<dbReference type="STRING" id="101091.A0A1C7NJN0"/>
<protein>
    <submittedName>
        <fullName evidence="2">Spermatogenesis-associated protein 20</fullName>
    </submittedName>
</protein>
<dbReference type="GO" id="GO:0003824">
    <property type="term" value="F:catalytic activity"/>
    <property type="evidence" value="ECO:0007669"/>
    <property type="project" value="UniProtKB-ARBA"/>
</dbReference>
<dbReference type="AlphaFoldDB" id="A0A1C7NJN0"/>
<dbReference type="InterPro" id="IPR008928">
    <property type="entry name" value="6-hairpin_glycosidase_sf"/>
</dbReference>
<dbReference type="Pfam" id="PF03190">
    <property type="entry name" value="Thioredox_DsbH"/>
    <property type="match status" value="1"/>
</dbReference>
<dbReference type="InterPro" id="IPR024705">
    <property type="entry name" value="Ssp411"/>
</dbReference>
<dbReference type="InterPro" id="IPR012341">
    <property type="entry name" value="6hp_glycosidase-like_sf"/>
</dbReference>
<dbReference type="GO" id="GO:0005975">
    <property type="term" value="P:carbohydrate metabolic process"/>
    <property type="evidence" value="ECO:0007669"/>
    <property type="project" value="InterPro"/>
</dbReference>
<sequence>MEREENPGVDKLYMTYVQLTSGGGGWPMSVFLTPELNPFFGATYFPPEDQFGKPGFKTLLKRIAQLWNANPDKVIASGKNITEQLRSYIQAKPTESSQELDPTEIAAETYHHFENSFDAIHGGFGGSPKFPTPVQLQFLLDYYMYNRHHGSKASENAQKALDMALFTLKKIASGGIHDHVGSGFHRYSTDNKWHVPHFEKMLYDQAQLMSLYSSAYQITGDPLFANVTRDIICYVSRDLRHTRGGFYSAEDADSLPTQDASKKLEGAFCVWETSEIEAVLGSEKAYVFNTHYHCQAKGNINPAQDPHQELVHKNVLIEYGSIEDTAKVTGMTPTEVASILKEGRAKLWEYRSTARPKPHRDEKIITSWNGLMITGLVHAYEALEDESILSLAIAAANFIYEELYQPTTHILLRSYCGGASDIEGFIDDYAYLTQALLDLYEVTFDERWLEWAYTLQEKQNQLFYDQQDGGYFNVASSDKTLLLRLKEEQDGAEPSANAVSLRNLVRLGTLLEKPAWTTLAKETAYAFKLSLTKFPFAIPALVAAFMLATSGLKEIVFTGADALNDRLRLFQKIVSRVFLPHKLVLYARSEGFVASHNSIIQQISKIPIKNDEPVAYICENFACGLPIHDPEELKRAMSYGGDKQ</sequence>
<gene>
    <name evidence="2" type="primary">SPATA20</name>
    <name evidence="2" type="ORF">A0J61_02623</name>
</gene>
<dbReference type="OrthoDB" id="1923667at2759"/>
<dbReference type="InParanoid" id="A0A1C7NJN0"/>
<feature type="domain" description="Spermatogenesis-associated protein 20-like TRX" evidence="1">
    <location>
        <begin position="2"/>
        <end position="85"/>
    </location>
</feature>
<comment type="caution">
    <text evidence="2">The sequence shown here is derived from an EMBL/GenBank/DDBJ whole genome shotgun (WGS) entry which is preliminary data.</text>
</comment>
<dbReference type="EMBL" id="LUGH01000101">
    <property type="protein sequence ID" value="OBZ89333.1"/>
    <property type="molecule type" value="Genomic_DNA"/>
</dbReference>
<dbReference type="PANTHER" id="PTHR42899">
    <property type="entry name" value="SPERMATOGENESIS-ASSOCIATED PROTEIN 20"/>
    <property type="match status" value="1"/>
</dbReference>
<dbReference type="SUPFAM" id="SSF48208">
    <property type="entry name" value="Six-hairpin glycosidases"/>
    <property type="match status" value="1"/>
</dbReference>
<dbReference type="PANTHER" id="PTHR42899:SF1">
    <property type="entry name" value="SPERMATOGENESIS-ASSOCIATED PROTEIN 20"/>
    <property type="match status" value="1"/>
</dbReference>
<evidence type="ECO:0000313" key="2">
    <source>
        <dbReference type="EMBL" id="OBZ89333.1"/>
    </source>
</evidence>
<name>A0A1C7NJN0_9FUNG</name>
<proteinExistence type="predicted"/>
<dbReference type="Gene3D" id="3.40.30.10">
    <property type="entry name" value="Glutaredoxin"/>
    <property type="match status" value="1"/>
</dbReference>
<dbReference type="PIRSF" id="PIRSF006402">
    <property type="entry name" value="UCP006402_thioredoxin"/>
    <property type="match status" value="1"/>
</dbReference>
<keyword evidence="3" id="KW-1185">Reference proteome</keyword>
<dbReference type="InterPro" id="IPR004879">
    <property type="entry name" value="Ssp411-like_TRX"/>
</dbReference>